<dbReference type="EMBL" id="JARK01001340">
    <property type="protein sequence ID" value="EYC30718.1"/>
    <property type="molecule type" value="Genomic_DNA"/>
</dbReference>
<evidence type="ECO:0000259" key="1">
    <source>
        <dbReference type="PROSITE" id="PS50164"/>
    </source>
</evidence>
<feature type="domain" description="Reverse transcriptase" evidence="2">
    <location>
        <begin position="1"/>
        <end position="167"/>
    </location>
</feature>
<gene>
    <name evidence="3" type="primary">Acey_s0004.g1730</name>
    <name evidence="3" type="ORF">Y032_0004g1730</name>
</gene>
<dbReference type="PROSITE" id="PS50878">
    <property type="entry name" value="RT_POL"/>
    <property type="match status" value="1"/>
</dbReference>
<evidence type="ECO:0008006" key="5">
    <source>
        <dbReference type="Google" id="ProtNLM"/>
    </source>
</evidence>
<keyword evidence="4" id="KW-1185">Reference proteome</keyword>
<dbReference type="PROSITE" id="PS50164">
    <property type="entry name" value="GIY_YIG"/>
    <property type="match status" value="1"/>
</dbReference>
<reference evidence="4" key="1">
    <citation type="journal article" date="2015" name="Nat. Genet.">
        <title>The genome and transcriptome of the zoonotic hookworm Ancylostoma ceylanicum identify infection-specific gene families.</title>
        <authorList>
            <person name="Schwarz E.M."/>
            <person name="Hu Y."/>
            <person name="Antoshechkin I."/>
            <person name="Miller M.M."/>
            <person name="Sternberg P.W."/>
            <person name="Aroian R.V."/>
        </authorList>
    </citation>
    <scope>NUCLEOTIDE SEQUENCE</scope>
    <source>
        <strain evidence="4">HY135</strain>
    </source>
</reference>
<dbReference type="PANTHER" id="PTHR21301:SF10">
    <property type="entry name" value="REVERSE TRANSCRIPTASE DOMAIN-CONTAINING PROTEIN"/>
    <property type="match status" value="1"/>
</dbReference>
<feature type="domain" description="GIY-YIG" evidence="1">
    <location>
        <begin position="302"/>
        <end position="396"/>
    </location>
</feature>
<dbReference type="AlphaFoldDB" id="A0A016VVD3"/>
<comment type="caution">
    <text evidence="3">The sequence shown here is derived from an EMBL/GenBank/DDBJ whole genome shotgun (WGS) entry which is preliminary data.</text>
</comment>
<dbReference type="STRING" id="53326.A0A016VVD3"/>
<accession>A0A016VVD3</accession>
<dbReference type="InterPro" id="IPR000305">
    <property type="entry name" value="GIY-YIG_endonuc"/>
</dbReference>
<evidence type="ECO:0000313" key="3">
    <source>
        <dbReference type="EMBL" id="EYC30718.1"/>
    </source>
</evidence>
<name>A0A016VVD3_9BILA</name>
<dbReference type="Pfam" id="PF26215">
    <property type="entry name" value="HTH_animal"/>
    <property type="match status" value="1"/>
</dbReference>
<protein>
    <recommendedName>
        <fullName evidence="5">GIY-YIG domain-containing protein</fullName>
    </recommendedName>
</protein>
<evidence type="ECO:0000259" key="2">
    <source>
        <dbReference type="PROSITE" id="PS50878"/>
    </source>
</evidence>
<proteinExistence type="predicted"/>
<dbReference type="OrthoDB" id="5866159at2759"/>
<organism evidence="3 4">
    <name type="scientific">Ancylostoma ceylanicum</name>
    <dbReference type="NCBI Taxonomy" id="53326"/>
    <lineage>
        <taxon>Eukaryota</taxon>
        <taxon>Metazoa</taxon>
        <taxon>Ecdysozoa</taxon>
        <taxon>Nematoda</taxon>
        <taxon>Chromadorea</taxon>
        <taxon>Rhabditida</taxon>
        <taxon>Rhabditina</taxon>
        <taxon>Rhabditomorpha</taxon>
        <taxon>Strongyloidea</taxon>
        <taxon>Ancylostomatidae</taxon>
        <taxon>Ancylostomatinae</taxon>
        <taxon>Ancylostoma</taxon>
    </lineage>
</organism>
<sequence length="408" mass="46910">MQTNQTGNTIIRQINSTLPKRTVLELLRVHHNEVHTFGLKEDDLRELLVTTLGCNIFQFDGEFYKQKRGLAMGLRISPLLAVIYLDCIERRSLVTGILFYKRYIDDVFVIGSTASDLHTMIENLNSRDTNIRFTVESPDDSGSLPNLNTKVQICNGTKQFLWYKKPIAKNIMLHSRSAHPLFMKANVIRYLIITKEKTCSRVSPEVEENIRQILEENGYTTSKPSSWRPPFVTGGIPLVLPYVNEHIARDVNRVVRASMLPIRLIFRPPPNLKNLLTSSRMYEDKCGGKNCTYCTEKKIYELRGTVYLVTCEGCGQKYIGETSRPLYKRLDEHVRALRNPSSYPNSGFSRHRTLCHTHEHPPAIRATVLHRSVETPLERKLIEALEIKRQSPEINNKDELMDAMRLIT</sequence>
<dbReference type="InterPro" id="IPR000477">
    <property type="entry name" value="RT_dom"/>
</dbReference>
<evidence type="ECO:0000313" key="4">
    <source>
        <dbReference type="Proteomes" id="UP000024635"/>
    </source>
</evidence>
<dbReference type="InterPro" id="IPR058912">
    <property type="entry name" value="HTH_animal"/>
</dbReference>
<dbReference type="Proteomes" id="UP000024635">
    <property type="component" value="Unassembled WGS sequence"/>
</dbReference>
<dbReference type="PANTHER" id="PTHR21301">
    <property type="entry name" value="REVERSE TRANSCRIPTASE"/>
    <property type="match status" value="1"/>
</dbReference>